<dbReference type="GO" id="GO:0004713">
    <property type="term" value="F:protein tyrosine kinase activity"/>
    <property type="evidence" value="ECO:0007669"/>
    <property type="project" value="TreeGrafter"/>
</dbReference>
<protein>
    <submittedName>
        <fullName evidence="10">Lipopolysaccharide biosynthesis chain length determinant protein</fullName>
    </submittedName>
</protein>
<dbReference type="Proteomes" id="UP000009881">
    <property type="component" value="Unassembled WGS sequence"/>
</dbReference>
<proteinExistence type="predicted"/>
<dbReference type="PANTHER" id="PTHR32309:SF13">
    <property type="entry name" value="FERRIC ENTEROBACTIN TRANSPORT PROTEIN FEPE"/>
    <property type="match status" value="1"/>
</dbReference>
<dbReference type="InterPro" id="IPR050445">
    <property type="entry name" value="Bact_polysacc_biosynth/exp"/>
</dbReference>
<feature type="region of interest" description="Disordered" evidence="7">
    <location>
        <begin position="1"/>
        <end position="21"/>
    </location>
</feature>
<evidence type="ECO:0000256" key="6">
    <source>
        <dbReference type="SAM" id="Coils"/>
    </source>
</evidence>
<feature type="region of interest" description="Disordered" evidence="7">
    <location>
        <begin position="352"/>
        <end position="377"/>
    </location>
</feature>
<keyword evidence="11" id="KW-1185">Reference proteome</keyword>
<evidence type="ECO:0000256" key="1">
    <source>
        <dbReference type="ARBA" id="ARBA00004651"/>
    </source>
</evidence>
<keyword evidence="2" id="KW-1003">Cell membrane</keyword>
<evidence type="ECO:0000256" key="5">
    <source>
        <dbReference type="ARBA" id="ARBA00023136"/>
    </source>
</evidence>
<keyword evidence="3 8" id="KW-0812">Transmembrane</keyword>
<feature type="transmembrane region" description="Helical" evidence="8">
    <location>
        <begin position="544"/>
        <end position="564"/>
    </location>
</feature>
<comment type="caution">
    <text evidence="10">The sequence shown here is derived from an EMBL/GenBank/DDBJ whole genome shotgun (WGS) entry which is preliminary data.</text>
</comment>
<organism evidence="10 11">
    <name type="scientific">Caenispirillum salinarum AK4</name>
    <dbReference type="NCBI Taxonomy" id="1238182"/>
    <lineage>
        <taxon>Bacteria</taxon>
        <taxon>Pseudomonadati</taxon>
        <taxon>Pseudomonadota</taxon>
        <taxon>Alphaproteobacteria</taxon>
        <taxon>Rhodospirillales</taxon>
        <taxon>Novispirillaceae</taxon>
        <taxon>Caenispirillum</taxon>
    </lineage>
</organism>
<dbReference type="NCBIfam" id="TIGR03007">
    <property type="entry name" value="pepcterm_ChnLen"/>
    <property type="match status" value="1"/>
</dbReference>
<evidence type="ECO:0000313" key="11">
    <source>
        <dbReference type="Proteomes" id="UP000009881"/>
    </source>
</evidence>
<evidence type="ECO:0000256" key="2">
    <source>
        <dbReference type="ARBA" id="ARBA00022475"/>
    </source>
</evidence>
<keyword evidence="4 8" id="KW-1133">Transmembrane helix</keyword>
<evidence type="ECO:0000256" key="4">
    <source>
        <dbReference type="ARBA" id="ARBA00022989"/>
    </source>
</evidence>
<dbReference type="STRING" id="1238182.C882_1575"/>
<evidence type="ECO:0000256" key="7">
    <source>
        <dbReference type="SAM" id="MobiDB-lite"/>
    </source>
</evidence>
<evidence type="ECO:0000256" key="3">
    <source>
        <dbReference type="ARBA" id="ARBA00022692"/>
    </source>
</evidence>
<keyword evidence="6" id="KW-0175">Coiled coil</keyword>
<sequence length="594" mass="66025">MNALGKRLPPPRGPINQPRHRNGTLMKDILSQLQWYLPALWRRRWQILGVAWLLCALGWAAVAMVPNEYRVATKVHIDTDSLLRPLLRGLTVDINPMQQINLMQRTLVSRTNLERVARMTDLDLQARNETAMAELLGSLGDRIRMARDRANIFTISFTDKDPQTAYKVVQALLSIYMENNAGSTRREFDSARQFIDSQLQKYEQQMNEAEARLNTFKTQYLGYLPGNTTFVNHLNAKREELKTLDSRLVEARARADEMEVQLSEIPEFVPVEGAPGGPPSGTEVRIMNLEQRIDEMLLNYTDQHPDVVAARRLLDRLRADYEQEMRERSMAAAQFAAATGFGDEITAVDGSVAGGGEAGSDAGRPAQDAGPPVPKMPNSLYQSIKLSLVDAEAQVAALVGARARVEEELAALEKEVDRMPEIQGQLDRLNRDYTMARRNYEQLLERRETATISESREMNADKVQFRVIDPPQVPVLPDGYQRPMLLSGVLIAGLGVGLGIAVLLASFQSNFVSTMRLAQIVGLPVLGSVSMVSHESRFARSLRLTSFGGALSALVAVYAGLMVVELQVGLPNAVPDSVKAEVMQRVQPLIEKVQ</sequence>
<name>K9HR45_9PROT</name>
<comment type="subcellular location">
    <subcellularLocation>
        <location evidence="1">Cell membrane</location>
        <topology evidence="1">Multi-pass membrane protein</topology>
    </subcellularLocation>
</comment>
<dbReference type="InterPro" id="IPR014345">
    <property type="entry name" value="XrtA_polysacc_chain"/>
</dbReference>
<feature type="domain" description="Polysaccharide chain length determinant N-terminal" evidence="9">
    <location>
        <begin position="37"/>
        <end position="118"/>
    </location>
</feature>
<feature type="transmembrane region" description="Helical" evidence="8">
    <location>
        <begin position="485"/>
        <end position="507"/>
    </location>
</feature>
<dbReference type="AlphaFoldDB" id="K9HR45"/>
<feature type="coiled-coil region" evidence="6">
    <location>
        <begin position="192"/>
        <end position="261"/>
    </location>
</feature>
<dbReference type="InterPro" id="IPR003856">
    <property type="entry name" value="LPS_length_determ_N"/>
</dbReference>
<feature type="coiled-coil region" evidence="6">
    <location>
        <begin position="388"/>
        <end position="446"/>
    </location>
</feature>
<feature type="coiled-coil region" evidence="6">
    <location>
        <begin position="307"/>
        <end position="334"/>
    </location>
</feature>
<reference evidence="10 11" key="1">
    <citation type="journal article" date="2013" name="Genome Announc.">
        <title>Draft Genome Sequence of an Alphaproteobacterium, Caenispirillum salinarum AK4(T), Isolated from a Solar Saltern.</title>
        <authorList>
            <person name="Khatri I."/>
            <person name="Singh A."/>
            <person name="Korpole S."/>
            <person name="Pinnaka A.K."/>
            <person name="Subramanian S."/>
        </authorList>
    </citation>
    <scope>NUCLEOTIDE SEQUENCE [LARGE SCALE GENOMIC DNA]</scope>
    <source>
        <strain evidence="10 11">AK4</strain>
    </source>
</reference>
<evidence type="ECO:0000256" key="8">
    <source>
        <dbReference type="SAM" id="Phobius"/>
    </source>
</evidence>
<dbReference type="EMBL" id="ANHY01000002">
    <property type="protein sequence ID" value="EKV32738.1"/>
    <property type="molecule type" value="Genomic_DNA"/>
</dbReference>
<keyword evidence="5 8" id="KW-0472">Membrane</keyword>
<gene>
    <name evidence="10" type="ORF">C882_1575</name>
</gene>
<accession>K9HR45</accession>
<evidence type="ECO:0000313" key="10">
    <source>
        <dbReference type="EMBL" id="EKV32738.1"/>
    </source>
</evidence>
<dbReference type="GO" id="GO:0005886">
    <property type="term" value="C:plasma membrane"/>
    <property type="evidence" value="ECO:0007669"/>
    <property type="project" value="UniProtKB-SubCell"/>
</dbReference>
<dbReference type="Pfam" id="PF02706">
    <property type="entry name" value="Wzz"/>
    <property type="match status" value="1"/>
</dbReference>
<dbReference type="PANTHER" id="PTHR32309">
    <property type="entry name" value="TYROSINE-PROTEIN KINASE"/>
    <property type="match status" value="1"/>
</dbReference>
<dbReference type="eggNOG" id="COG3206">
    <property type="taxonomic scope" value="Bacteria"/>
</dbReference>
<evidence type="ECO:0000259" key="9">
    <source>
        <dbReference type="Pfam" id="PF02706"/>
    </source>
</evidence>